<gene>
    <name evidence="2" type="ORF">ACFFHW_07110</name>
</gene>
<comment type="caution">
    <text evidence="2">The sequence shown here is derived from an EMBL/GenBank/DDBJ whole genome shotgun (WGS) entry which is preliminary data.</text>
</comment>
<dbReference type="Gene3D" id="3.30.310.170">
    <property type="entry name" value="Outer membrane protein assembly factor BamC"/>
    <property type="match status" value="1"/>
</dbReference>
<feature type="region of interest" description="Disordered" evidence="1">
    <location>
        <begin position="37"/>
        <end position="89"/>
    </location>
</feature>
<dbReference type="InterPro" id="IPR042268">
    <property type="entry name" value="BamC_C"/>
</dbReference>
<dbReference type="PROSITE" id="PS51257">
    <property type="entry name" value="PROKAR_LIPOPROTEIN"/>
    <property type="match status" value="1"/>
</dbReference>
<evidence type="ECO:0000256" key="1">
    <source>
        <dbReference type="SAM" id="MobiDB-lite"/>
    </source>
</evidence>
<dbReference type="RefSeq" id="WP_026351894.1">
    <property type="nucleotide sequence ID" value="NZ_JBHLVX010000023.1"/>
</dbReference>
<organism evidence="2 3">
    <name type="scientific">Kushneria aurantia</name>
    <dbReference type="NCBI Taxonomy" id="504092"/>
    <lineage>
        <taxon>Bacteria</taxon>
        <taxon>Pseudomonadati</taxon>
        <taxon>Pseudomonadota</taxon>
        <taxon>Gammaproteobacteria</taxon>
        <taxon>Oceanospirillales</taxon>
        <taxon>Halomonadaceae</taxon>
        <taxon>Kushneria</taxon>
    </lineage>
</organism>
<sequence length="311" mass="34681">MRYTTRWMAIAPLLIAVSGCGSGYYYDRNSEYAEAQMSEPLTLPPTRDRMRSRNAMPVPDTRNDFIAERGGFEPPRPQSLSTSDSRRSFVENRRADGSRWLVVGAAPGNIWPRLQQFVQQSGYNVQSIDGDRGRIVTDRGVISLRQGIRGNTTDVYCQQGSASVDGCLDAISAYLSASAPDSGVSLVAQNLSRNDRVQLESRDDRWQLALALDFPRAWAEMAWQLENNYETGGRRLIDQNRSERVFTIDYTVEGEGSWVPFMGEADRTGEYRLHVEPSSGGVLVTVTDSSDQPVDPRVAREILDSVASTLR</sequence>
<proteinExistence type="predicted"/>
<dbReference type="EMBL" id="JBHLVX010000023">
    <property type="protein sequence ID" value="MFC0267760.1"/>
    <property type="molecule type" value="Genomic_DNA"/>
</dbReference>
<protein>
    <submittedName>
        <fullName evidence="2">Outer membrane protein assembly factor BamC</fullName>
    </submittedName>
</protein>
<keyword evidence="3" id="KW-1185">Reference proteome</keyword>
<evidence type="ECO:0000313" key="3">
    <source>
        <dbReference type="Proteomes" id="UP001589814"/>
    </source>
</evidence>
<accession>A0ABV6G2F7</accession>
<evidence type="ECO:0000313" key="2">
    <source>
        <dbReference type="EMBL" id="MFC0267760.1"/>
    </source>
</evidence>
<name>A0ABV6G2F7_9GAMM</name>
<reference evidence="2 3" key="1">
    <citation type="submission" date="2024-09" db="EMBL/GenBank/DDBJ databases">
        <authorList>
            <person name="Sun Q."/>
            <person name="Mori K."/>
        </authorList>
    </citation>
    <scope>NUCLEOTIDE SEQUENCE [LARGE SCALE GENOMIC DNA]</scope>
    <source>
        <strain evidence="2 3">CCM 7415</strain>
    </source>
</reference>
<feature type="compositionally biased region" description="Basic and acidic residues" evidence="1">
    <location>
        <begin position="61"/>
        <end position="71"/>
    </location>
</feature>
<dbReference type="Proteomes" id="UP001589814">
    <property type="component" value="Unassembled WGS sequence"/>
</dbReference>